<dbReference type="PANTHER" id="PTHR31758">
    <property type="entry name" value="BTB/POZ DOMAIN-CONTAINING PROTEIN YLR108C"/>
    <property type="match status" value="1"/>
</dbReference>
<reference evidence="4" key="1">
    <citation type="journal article" date="2009" name="Genome Res.">
        <title>Comparative genomic analyses of the human fungal pathogens Coccidioides and their relatives.</title>
        <authorList>
            <person name="Sharpton T.J."/>
            <person name="Stajich J.E."/>
            <person name="Rounsley S.D."/>
            <person name="Gardner M.J."/>
            <person name="Wortman J.R."/>
            <person name="Jordar V.S."/>
            <person name="Maiti R."/>
            <person name="Kodira C.D."/>
            <person name="Neafsey D.E."/>
            <person name="Zeng Q."/>
            <person name="Hung C.-Y."/>
            <person name="McMahan C."/>
            <person name="Muszewska A."/>
            <person name="Grynberg M."/>
            <person name="Mandel M.A."/>
            <person name="Kellner E.M."/>
            <person name="Barker B.M."/>
            <person name="Galgiani J.N."/>
            <person name="Orbach M.J."/>
            <person name="Kirkland T.N."/>
            <person name="Cole G.T."/>
            <person name="Henn M.R."/>
            <person name="Birren B.W."/>
            <person name="Taylor J.W."/>
        </authorList>
    </citation>
    <scope>NUCLEOTIDE SEQUENCE [LARGE SCALE GENOMIC DNA]</scope>
    <source>
        <strain evidence="4">RS</strain>
    </source>
</reference>
<feature type="compositionally biased region" description="Low complexity" evidence="1">
    <location>
        <begin position="349"/>
        <end position="360"/>
    </location>
</feature>
<dbReference type="OrthoDB" id="2414723at2759"/>
<dbReference type="OMA" id="PHEKVFP"/>
<dbReference type="Gene3D" id="3.30.710.10">
    <property type="entry name" value="Potassium Channel Kv1.1, Chain A"/>
    <property type="match status" value="2"/>
</dbReference>
<evidence type="ECO:0000313" key="4">
    <source>
        <dbReference type="Proteomes" id="UP000001261"/>
    </source>
</evidence>
<evidence type="ECO:0000256" key="1">
    <source>
        <dbReference type="SAM" id="MobiDB-lite"/>
    </source>
</evidence>
<protein>
    <submittedName>
        <fullName evidence="3">Glutathione S-transferase</fullName>
    </submittedName>
</protein>
<gene>
    <name evidence="3" type="ORF">CIMG_11037</name>
</gene>
<dbReference type="InterPro" id="IPR003131">
    <property type="entry name" value="T1-type_BTB"/>
</dbReference>
<dbReference type="GO" id="GO:0051260">
    <property type="term" value="P:protein homooligomerization"/>
    <property type="evidence" value="ECO:0007669"/>
    <property type="project" value="InterPro"/>
</dbReference>
<dbReference type="InParanoid" id="A0A0D8JVU6"/>
<dbReference type="SUPFAM" id="SSF54695">
    <property type="entry name" value="POZ domain"/>
    <property type="match status" value="2"/>
</dbReference>
<dbReference type="Proteomes" id="UP000001261">
    <property type="component" value="Unassembled WGS sequence"/>
</dbReference>
<dbReference type="FunCoup" id="A0A0D8JVU6">
    <property type="interactions" value="35"/>
</dbReference>
<feature type="region of interest" description="Disordered" evidence="1">
    <location>
        <begin position="338"/>
        <end position="360"/>
    </location>
</feature>
<dbReference type="CDD" id="cd18316">
    <property type="entry name" value="BTB_POZ_KCTD-like"/>
    <property type="match status" value="1"/>
</dbReference>
<dbReference type="InterPro" id="IPR011333">
    <property type="entry name" value="SKP1/BTB/POZ_sf"/>
</dbReference>
<keyword evidence="4" id="KW-1185">Reference proteome</keyword>
<dbReference type="STRING" id="246410.A0A0D8JVU6"/>
<proteinExistence type="predicted"/>
<accession>A0A0D8JVU6</accession>
<evidence type="ECO:0000259" key="2">
    <source>
        <dbReference type="Pfam" id="PF02214"/>
    </source>
</evidence>
<name>A0A0D8JVU6_COCIM</name>
<organism evidence="3 4">
    <name type="scientific">Coccidioides immitis (strain RS)</name>
    <name type="common">Valley fever fungus</name>
    <dbReference type="NCBI Taxonomy" id="246410"/>
    <lineage>
        <taxon>Eukaryota</taxon>
        <taxon>Fungi</taxon>
        <taxon>Dikarya</taxon>
        <taxon>Ascomycota</taxon>
        <taxon>Pezizomycotina</taxon>
        <taxon>Eurotiomycetes</taxon>
        <taxon>Eurotiomycetidae</taxon>
        <taxon>Onygenales</taxon>
        <taxon>Onygenaceae</taxon>
        <taxon>Coccidioides</taxon>
    </lineage>
</organism>
<evidence type="ECO:0000313" key="3">
    <source>
        <dbReference type="EMBL" id="KJF61432.1"/>
    </source>
</evidence>
<feature type="domain" description="Potassium channel tetramerisation-type BTB" evidence="2">
    <location>
        <begin position="28"/>
        <end position="116"/>
    </location>
</feature>
<dbReference type="KEGG" id="cim:CIMG_11037"/>
<dbReference type="EMBL" id="GG704916">
    <property type="protein sequence ID" value="KJF61432.1"/>
    <property type="molecule type" value="Genomic_DNA"/>
</dbReference>
<dbReference type="GeneID" id="24163538"/>
<sequence length="534" mass="60154">MSSSESPGYPAPAQGLTAVLPLEKVFPIQIGSELFRLSGASISSDAPSYFSQFFEEQLRQNEDSSAVRTLYIDRDPDTFRDILKHLQGYYIRPRDNSHFVKLFADAQFYSLPRLISQLFECEIFIQIGDRHFEIPRDIFSSPGDSPNFFSLGFAVFFATPGEVFPGLERRGLLRPPAITPPIVSSRSGEVFAELLHMLRGYPIHIRSEEHRAELLRDCRYFHLRGLEQKLIPHHISYNIERQRSEIVIRLEDIRPSGVQVTPDHQDHYSPQNPHARFGGWVQYARPFVDDKHYELIIEIGGEDTRVDLATQRVEFYGSTEARMSSLLQVIANKTNLQGTLKKGAESRSRSSTPGSSLPSPCVFIMQLDSETDIVLDGERYEPPCSGAAWNYSHEEPAYTSNSTRDGSEGLRNLGVIQTGLVDIKPPNLQQSDGGESRQLGSRETRFHAALEATMPDMYAPPGTQILAGEPPLKRKRGDSECSGGEWTVHKAHWRLRVQARNDAGGVELILIALKLDGSTRQRSRNVRRRFLGSD</sequence>
<feature type="region of interest" description="Disordered" evidence="1">
    <location>
        <begin position="457"/>
        <end position="481"/>
    </location>
</feature>
<dbReference type="AlphaFoldDB" id="A0A0D8JVU6"/>
<reference evidence="4" key="2">
    <citation type="journal article" date="2010" name="Genome Res.">
        <title>Population genomic sequencing of Coccidioides fungi reveals recent hybridization and transposon control.</title>
        <authorList>
            <person name="Neafsey D.E."/>
            <person name="Barker B.M."/>
            <person name="Sharpton T.J."/>
            <person name="Stajich J.E."/>
            <person name="Park D.J."/>
            <person name="Whiston E."/>
            <person name="Hung C.-Y."/>
            <person name="McMahan C."/>
            <person name="White J."/>
            <person name="Sykes S."/>
            <person name="Heiman D."/>
            <person name="Young S."/>
            <person name="Zeng Q."/>
            <person name="Abouelleil A."/>
            <person name="Aftuck L."/>
            <person name="Bessette D."/>
            <person name="Brown A."/>
            <person name="FitzGerald M."/>
            <person name="Lui A."/>
            <person name="Macdonald J.P."/>
            <person name="Priest M."/>
            <person name="Orbach M.J."/>
            <person name="Galgiani J.N."/>
            <person name="Kirkland T.N."/>
            <person name="Cole G.T."/>
            <person name="Birren B.W."/>
            <person name="Henn M.R."/>
            <person name="Taylor J.W."/>
            <person name="Rounsley S.D."/>
        </authorList>
    </citation>
    <scope>GENOME REANNOTATION</scope>
    <source>
        <strain evidence="4">RS</strain>
    </source>
</reference>
<dbReference type="PANTHER" id="PTHR31758:SF2">
    <property type="entry name" value="BTB_POZ DOMAIN-CONTAINING PROTEIN YLR108C"/>
    <property type="match status" value="1"/>
</dbReference>
<dbReference type="RefSeq" id="XP_012213637.1">
    <property type="nucleotide sequence ID" value="XM_012358214.1"/>
</dbReference>
<dbReference type="Pfam" id="PF02214">
    <property type="entry name" value="BTB_2"/>
    <property type="match status" value="1"/>
</dbReference>
<dbReference type="VEuPathDB" id="FungiDB:CIMG_11037"/>